<dbReference type="OrthoDB" id="5592268at2759"/>
<evidence type="ECO:0008006" key="3">
    <source>
        <dbReference type="Google" id="ProtNLM"/>
    </source>
</evidence>
<organism evidence="1 2">
    <name type="scientific">Mucor lusitanicus CBS 277.49</name>
    <dbReference type="NCBI Taxonomy" id="747725"/>
    <lineage>
        <taxon>Eukaryota</taxon>
        <taxon>Fungi</taxon>
        <taxon>Fungi incertae sedis</taxon>
        <taxon>Mucoromycota</taxon>
        <taxon>Mucoromycotina</taxon>
        <taxon>Mucoromycetes</taxon>
        <taxon>Mucorales</taxon>
        <taxon>Mucorineae</taxon>
        <taxon>Mucoraceae</taxon>
        <taxon>Mucor</taxon>
    </lineage>
</organism>
<dbReference type="VEuPathDB" id="FungiDB:MUCCIDRAFT_163068"/>
<evidence type="ECO:0000313" key="1">
    <source>
        <dbReference type="EMBL" id="OAD03504.1"/>
    </source>
</evidence>
<sequence length="228" mass="26575">MEYPTYVAITNLLRNKTYPLDSTAQFNKKMDIMAKNYRIIQGRLYRRGNSKHGEPLEVLHEGNIKEVLMQVHQEGHFGVNNTWSDYVEGEYSDEIDRRVEEIDAAVKEYRVKAREVSNEGKKRMKARYDDTVKFRKQYRVGEQVPMKDQYPENKFADKWIGPMTVVRVNGSGTYHLAGPNTRRLEGAVNGDQLIPFASRKSMVPDVQTKRLEGLFSSWLERKEARRPD</sequence>
<gene>
    <name evidence="1" type="ORF">MUCCIDRAFT_163068</name>
</gene>
<evidence type="ECO:0000313" key="2">
    <source>
        <dbReference type="Proteomes" id="UP000077051"/>
    </source>
</evidence>
<comment type="caution">
    <text evidence="1">The sequence shown here is derived from an EMBL/GenBank/DDBJ whole genome shotgun (WGS) entry which is preliminary data.</text>
</comment>
<dbReference type="STRING" id="747725.A0A168LGJ8"/>
<name>A0A168LGJ8_MUCCL</name>
<dbReference type="Gene3D" id="1.10.340.70">
    <property type="match status" value="1"/>
</dbReference>
<dbReference type="Proteomes" id="UP000077051">
    <property type="component" value="Unassembled WGS sequence"/>
</dbReference>
<dbReference type="EMBL" id="AMYB01000004">
    <property type="protein sequence ID" value="OAD03504.1"/>
    <property type="molecule type" value="Genomic_DNA"/>
</dbReference>
<dbReference type="AlphaFoldDB" id="A0A168LGJ8"/>
<accession>A0A168LGJ8</accession>
<protein>
    <recommendedName>
        <fullName evidence="3">Integrase zinc-binding domain-containing protein</fullName>
    </recommendedName>
</protein>
<reference evidence="1 2" key="1">
    <citation type="submission" date="2015-06" db="EMBL/GenBank/DDBJ databases">
        <title>Expansion of signal transduction pathways in fungi by whole-genome duplication.</title>
        <authorList>
            <consortium name="DOE Joint Genome Institute"/>
            <person name="Corrochano L.M."/>
            <person name="Kuo A."/>
            <person name="Marcet-Houben M."/>
            <person name="Polaino S."/>
            <person name="Salamov A."/>
            <person name="Villalobos J.M."/>
            <person name="Alvarez M.I."/>
            <person name="Avalos J."/>
            <person name="Benito E.P."/>
            <person name="Benoit I."/>
            <person name="Burger G."/>
            <person name="Camino L.P."/>
            <person name="Canovas D."/>
            <person name="Cerda-Olmedo E."/>
            <person name="Cheng J.-F."/>
            <person name="Dominguez A."/>
            <person name="Elias M."/>
            <person name="Eslava A.P."/>
            <person name="Glaser F."/>
            <person name="Grimwood J."/>
            <person name="Gutierrez G."/>
            <person name="Heitman J."/>
            <person name="Henrissat B."/>
            <person name="Iturriaga E.A."/>
            <person name="Lang B.F."/>
            <person name="Lavin J.L."/>
            <person name="Lee S."/>
            <person name="Li W."/>
            <person name="Lindquist E."/>
            <person name="Lopez-Garcia S."/>
            <person name="Luque E.M."/>
            <person name="Marcos A.T."/>
            <person name="Martin J."/>
            <person name="Mccluskey K."/>
            <person name="Medina H.R."/>
            <person name="Miralles-Duran A."/>
            <person name="Miyazaki A."/>
            <person name="Munoz-Torres E."/>
            <person name="Oguiza J.A."/>
            <person name="Ohm R."/>
            <person name="Olmedo M."/>
            <person name="Orejas M."/>
            <person name="Ortiz-Castellanos L."/>
            <person name="Pisabarro A.G."/>
            <person name="Rodriguez-Romero J."/>
            <person name="Ruiz-Herrera J."/>
            <person name="Ruiz-Vazquez R."/>
            <person name="Sanz C."/>
            <person name="Schackwitz W."/>
            <person name="Schmutz J."/>
            <person name="Shahriari M."/>
            <person name="Shelest E."/>
            <person name="Silva-Franco F."/>
            <person name="Soanes D."/>
            <person name="Syed K."/>
            <person name="Tagua V.G."/>
            <person name="Talbot N.J."/>
            <person name="Thon M."/>
            <person name="De Vries R.P."/>
            <person name="Wiebenga A."/>
            <person name="Yadav J.S."/>
            <person name="Braun E.L."/>
            <person name="Baker S."/>
            <person name="Garre V."/>
            <person name="Horwitz B."/>
            <person name="Torres-Martinez S."/>
            <person name="Idnurm A."/>
            <person name="Herrera-Estrella A."/>
            <person name="Gabaldon T."/>
            <person name="Grigoriev I.V."/>
        </authorList>
    </citation>
    <scope>NUCLEOTIDE SEQUENCE [LARGE SCALE GENOMIC DNA]</scope>
    <source>
        <strain evidence="1 2">CBS 277.49</strain>
    </source>
</reference>
<keyword evidence="2" id="KW-1185">Reference proteome</keyword>
<proteinExistence type="predicted"/>